<dbReference type="SUPFAM" id="SSF46946">
    <property type="entry name" value="S13-like H2TH domain"/>
    <property type="match status" value="1"/>
</dbReference>
<name>A0A1F4UQL2_UNCKA</name>
<gene>
    <name evidence="7" type="primary">rpsM</name>
    <name evidence="10" type="ORF">A2886_01185</name>
</gene>
<dbReference type="AlphaFoldDB" id="A0A1F4UQL2"/>
<evidence type="ECO:0000256" key="5">
    <source>
        <dbReference type="ARBA" id="ARBA00023274"/>
    </source>
</evidence>
<dbReference type="PANTHER" id="PTHR10871">
    <property type="entry name" value="30S RIBOSOMAL PROTEIN S13/40S RIBOSOMAL PROTEIN S18"/>
    <property type="match status" value="1"/>
</dbReference>
<evidence type="ECO:0000256" key="1">
    <source>
        <dbReference type="ARBA" id="ARBA00008080"/>
    </source>
</evidence>
<evidence type="ECO:0000256" key="3">
    <source>
        <dbReference type="ARBA" id="ARBA00022884"/>
    </source>
</evidence>
<dbReference type="Proteomes" id="UP000176608">
    <property type="component" value="Unassembled WGS sequence"/>
</dbReference>
<comment type="similarity">
    <text evidence="1 7 8">Belongs to the universal ribosomal protein uS13 family.</text>
</comment>
<evidence type="ECO:0000313" key="10">
    <source>
        <dbReference type="EMBL" id="OGC47245.1"/>
    </source>
</evidence>
<feature type="compositionally biased region" description="Basic residues" evidence="9">
    <location>
        <begin position="102"/>
        <end position="128"/>
    </location>
</feature>
<dbReference type="InterPro" id="IPR010979">
    <property type="entry name" value="Ribosomal_uS13-like_H2TH"/>
</dbReference>
<reference evidence="10 11" key="1">
    <citation type="journal article" date="2016" name="Nat. Commun.">
        <title>Thousands of microbial genomes shed light on interconnected biogeochemical processes in an aquifer system.</title>
        <authorList>
            <person name="Anantharaman K."/>
            <person name="Brown C.T."/>
            <person name="Hug L.A."/>
            <person name="Sharon I."/>
            <person name="Castelle C.J."/>
            <person name="Probst A.J."/>
            <person name="Thomas B.C."/>
            <person name="Singh A."/>
            <person name="Wilkins M.J."/>
            <person name="Karaoz U."/>
            <person name="Brodie E.L."/>
            <person name="Williams K.H."/>
            <person name="Hubbard S.S."/>
            <person name="Banfield J.F."/>
        </authorList>
    </citation>
    <scope>NUCLEOTIDE SEQUENCE [LARGE SCALE GENOMIC DNA]</scope>
</reference>
<dbReference type="InterPro" id="IPR018269">
    <property type="entry name" value="Ribosomal_uS13_CS"/>
</dbReference>
<keyword evidence="5 7" id="KW-0687">Ribonucleoprotein</keyword>
<accession>A0A1F4UQL2</accession>
<comment type="subunit">
    <text evidence="7">Part of the 30S ribosomal subunit. Forms a loose heterodimer with protein S19. Forms two bridges to the 50S subunit in the 70S ribosome.</text>
</comment>
<feature type="region of interest" description="Disordered" evidence="9">
    <location>
        <begin position="96"/>
        <end position="128"/>
    </location>
</feature>
<organism evidence="10 11">
    <name type="scientific">candidate division WWE3 bacterium RIFCSPHIGHO2_01_FULL_42_13</name>
    <dbReference type="NCBI Taxonomy" id="1802617"/>
    <lineage>
        <taxon>Bacteria</taxon>
        <taxon>Katanobacteria</taxon>
    </lineage>
</organism>
<evidence type="ECO:0000256" key="8">
    <source>
        <dbReference type="RuleBase" id="RU003830"/>
    </source>
</evidence>
<dbReference type="InterPro" id="IPR027437">
    <property type="entry name" value="Rbsml_uS13_C"/>
</dbReference>
<dbReference type="InterPro" id="IPR019980">
    <property type="entry name" value="Ribosomal_uS13_bac-type"/>
</dbReference>
<evidence type="ECO:0000256" key="7">
    <source>
        <dbReference type="HAMAP-Rule" id="MF_01315"/>
    </source>
</evidence>
<keyword evidence="7" id="KW-0820">tRNA-binding</keyword>
<keyword evidence="4 7" id="KW-0689">Ribosomal protein</keyword>
<evidence type="ECO:0000256" key="2">
    <source>
        <dbReference type="ARBA" id="ARBA00022730"/>
    </source>
</evidence>
<keyword evidence="2 7" id="KW-0699">rRNA-binding</keyword>
<dbReference type="InterPro" id="IPR001892">
    <property type="entry name" value="Ribosomal_uS13"/>
</dbReference>
<dbReference type="PIRSF" id="PIRSF002134">
    <property type="entry name" value="Ribosomal_S13"/>
    <property type="match status" value="1"/>
</dbReference>
<dbReference type="Pfam" id="PF00416">
    <property type="entry name" value="Ribosomal_S13"/>
    <property type="match status" value="1"/>
</dbReference>
<comment type="caution">
    <text evidence="10">The sequence shown here is derived from an EMBL/GenBank/DDBJ whole genome shotgun (WGS) entry which is preliminary data.</text>
</comment>
<evidence type="ECO:0000256" key="6">
    <source>
        <dbReference type="ARBA" id="ARBA00035166"/>
    </source>
</evidence>
<evidence type="ECO:0000256" key="4">
    <source>
        <dbReference type="ARBA" id="ARBA00022980"/>
    </source>
</evidence>
<proteinExistence type="inferred from homology"/>
<dbReference type="GO" id="GO:0003735">
    <property type="term" value="F:structural constituent of ribosome"/>
    <property type="evidence" value="ECO:0007669"/>
    <property type="project" value="InterPro"/>
</dbReference>
<dbReference type="GO" id="GO:0005829">
    <property type="term" value="C:cytosol"/>
    <property type="evidence" value="ECO:0007669"/>
    <property type="project" value="TreeGrafter"/>
</dbReference>
<evidence type="ECO:0000256" key="9">
    <source>
        <dbReference type="SAM" id="MobiDB-lite"/>
    </source>
</evidence>
<dbReference type="PROSITE" id="PS00646">
    <property type="entry name" value="RIBOSOMAL_S13_1"/>
    <property type="match status" value="1"/>
</dbReference>
<dbReference type="HAMAP" id="MF_01315">
    <property type="entry name" value="Ribosomal_uS13"/>
    <property type="match status" value="1"/>
</dbReference>
<dbReference type="GO" id="GO:0019843">
    <property type="term" value="F:rRNA binding"/>
    <property type="evidence" value="ECO:0007669"/>
    <property type="project" value="UniProtKB-UniRule"/>
</dbReference>
<sequence length="128" mass="14649">MARISGVDIPEEKRVEVSLTYIFGIGPTLSRTILRETKVNPDTRVKDLTEAQLALIRDQISKMQIPVEGELKRMATQNIKRLQEIKSYRGLRHRLGLPTRGQRTRSNARTRKGKRKTVGGLKRKITKT</sequence>
<dbReference type="Gene3D" id="1.10.8.50">
    <property type="match status" value="1"/>
</dbReference>
<dbReference type="FunFam" id="1.10.8.50:FF:000001">
    <property type="entry name" value="30S ribosomal protein S13"/>
    <property type="match status" value="1"/>
</dbReference>
<dbReference type="Gene3D" id="4.10.910.10">
    <property type="entry name" value="30s ribosomal protein s13, domain 2"/>
    <property type="match status" value="1"/>
</dbReference>
<evidence type="ECO:0000313" key="11">
    <source>
        <dbReference type="Proteomes" id="UP000176608"/>
    </source>
</evidence>
<dbReference type="PROSITE" id="PS50159">
    <property type="entry name" value="RIBOSOMAL_S13_2"/>
    <property type="match status" value="1"/>
</dbReference>
<dbReference type="PANTHER" id="PTHR10871:SF1">
    <property type="entry name" value="SMALL RIBOSOMAL SUBUNIT PROTEIN US13M"/>
    <property type="match status" value="1"/>
</dbReference>
<comment type="function">
    <text evidence="7">Located at the top of the head of the 30S subunit, it contacts several helices of the 16S rRNA. In the 70S ribosome it contacts the 23S rRNA (bridge B1a) and protein L5 of the 50S subunit (bridge B1b), connecting the 2 subunits; these bridges are implicated in subunit movement. Contacts the tRNAs in the A and P-sites.</text>
</comment>
<dbReference type="GO" id="GO:0000049">
    <property type="term" value="F:tRNA binding"/>
    <property type="evidence" value="ECO:0007669"/>
    <property type="project" value="UniProtKB-UniRule"/>
</dbReference>
<dbReference type="STRING" id="1802617.A2886_01185"/>
<dbReference type="GO" id="GO:0006412">
    <property type="term" value="P:translation"/>
    <property type="evidence" value="ECO:0007669"/>
    <property type="project" value="UniProtKB-UniRule"/>
</dbReference>
<keyword evidence="3 7" id="KW-0694">RNA-binding</keyword>
<protein>
    <recommendedName>
        <fullName evidence="6 7">Small ribosomal subunit protein uS13</fullName>
    </recommendedName>
</protein>
<dbReference type="GO" id="GO:0015935">
    <property type="term" value="C:small ribosomal subunit"/>
    <property type="evidence" value="ECO:0007669"/>
    <property type="project" value="TreeGrafter"/>
</dbReference>
<dbReference type="EMBL" id="MEVA01000016">
    <property type="protein sequence ID" value="OGC47245.1"/>
    <property type="molecule type" value="Genomic_DNA"/>
</dbReference>
<dbReference type="NCBIfam" id="TIGR03631">
    <property type="entry name" value="uS13_bact"/>
    <property type="match status" value="1"/>
</dbReference>